<organism evidence="11 12">
    <name type="scientific">Paenibacillus yonginensis</name>
    <dbReference type="NCBI Taxonomy" id="1462996"/>
    <lineage>
        <taxon>Bacteria</taxon>
        <taxon>Bacillati</taxon>
        <taxon>Bacillota</taxon>
        <taxon>Bacilli</taxon>
        <taxon>Bacillales</taxon>
        <taxon>Paenibacillaceae</taxon>
        <taxon>Paenibacillus</taxon>
    </lineage>
</organism>
<dbReference type="SUPFAM" id="SSF53448">
    <property type="entry name" value="Nucleotide-diphospho-sugar transferases"/>
    <property type="match status" value="1"/>
</dbReference>
<dbReference type="AlphaFoldDB" id="A0A1B1N3R8"/>
<dbReference type="KEGG" id="pyg:AWM70_17105"/>
<gene>
    <name evidence="11" type="ORF">AWM70_17105</name>
</gene>
<evidence type="ECO:0000256" key="8">
    <source>
        <dbReference type="ARBA" id="ARBA00022723"/>
    </source>
</evidence>
<comment type="similarity">
    <text evidence="5">Belongs to the CMP-NeuNAc synthase family.</text>
</comment>
<dbReference type="Gene3D" id="3.40.50.1000">
    <property type="entry name" value="HAD superfamily/HAD-like"/>
    <property type="match status" value="1"/>
</dbReference>
<keyword evidence="11" id="KW-0808">Transferase</keyword>
<evidence type="ECO:0000256" key="1">
    <source>
        <dbReference type="ARBA" id="ARBA00001862"/>
    </source>
</evidence>
<evidence type="ECO:0000256" key="2">
    <source>
        <dbReference type="ARBA" id="ARBA00001946"/>
    </source>
</evidence>
<dbReference type="UniPathway" id="UPA00628"/>
<dbReference type="InterPro" id="IPR010023">
    <property type="entry name" value="KdsC_fam"/>
</dbReference>
<dbReference type="GO" id="GO:0006054">
    <property type="term" value="P:N-acetylneuraminate metabolic process"/>
    <property type="evidence" value="ECO:0007669"/>
    <property type="project" value="UniProtKB-UniPathway"/>
</dbReference>
<dbReference type="InterPro" id="IPR050793">
    <property type="entry name" value="CMP-NeuNAc_synthase"/>
</dbReference>
<comment type="catalytic activity">
    <reaction evidence="1">
        <text>an N-acylneuraminate + CTP = a CMP-N-acyl-beta-neuraminate + diphosphate</text>
        <dbReference type="Rhea" id="RHEA:11344"/>
        <dbReference type="ChEBI" id="CHEBI:33019"/>
        <dbReference type="ChEBI" id="CHEBI:37563"/>
        <dbReference type="ChEBI" id="CHEBI:60073"/>
        <dbReference type="ChEBI" id="CHEBI:68671"/>
        <dbReference type="EC" id="2.7.7.43"/>
    </reaction>
</comment>
<evidence type="ECO:0000256" key="6">
    <source>
        <dbReference type="ARBA" id="ARBA00011881"/>
    </source>
</evidence>
<dbReference type="EMBL" id="CP014167">
    <property type="protein sequence ID" value="ANS76088.1"/>
    <property type="molecule type" value="Genomic_DNA"/>
</dbReference>
<accession>A0A1B1N3R8</accession>
<dbReference type="PANTHER" id="PTHR21485">
    <property type="entry name" value="HAD SUPERFAMILY MEMBERS CMAS AND KDSC"/>
    <property type="match status" value="1"/>
</dbReference>
<evidence type="ECO:0000256" key="7">
    <source>
        <dbReference type="ARBA" id="ARBA00012491"/>
    </source>
</evidence>
<dbReference type="GO" id="GO:0008781">
    <property type="term" value="F:N-acylneuraminate cytidylyltransferase activity"/>
    <property type="evidence" value="ECO:0007669"/>
    <property type="project" value="UniProtKB-EC"/>
</dbReference>
<evidence type="ECO:0000256" key="9">
    <source>
        <dbReference type="ARBA" id="ARBA00022801"/>
    </source>
</evidence>
<keyword evidence="11" id="KW-0548">Nucleotidyltransferase</keyword>
<keyword evidence="8" id="KW-0479">Metal-binding</keyword>
<dbReference type="FunFam" id="3.40.50.1000:FF:000029">
    <property type="entry name" value="3-deoxy-D-manno-octulosonate 8-phosphate phosphatase KdsC"/>
    <property type="match status" value="1"/>
</dbReference>
<keyword evidence="10" id="KW-0460">Magnesium</keyword>
<evidence type="ECO:0000256" key="10">
    <source>
        <dbReference type="ARBA" id="ARBA00022842"/>
    </source>
</evidence>
<dbReference type="NCBIfam" id="TIGR01670">
    <property type="entry name" value="KdsC-phosphatas"/>
    <property type="match status" value="1"/>
</dbReference>
<dbReference type="EC" id="2.7.7.43" evidence="7"/>
<dbReference type="InterPro" id="IPR036412">
    <property type="entry name" value="HAD-like_sf"/>
</dbReference>
<proteinExistence type="inferred from homology"/>
<dbReference type="Gene3D" id="3.90.550.10">
    <property type="entry name" value="Spore Coat Polysaccharide Biosynthesis Protein SpsA, Chain A"/>
    <property type="match status" value="1"/>
</dbReference>
<keyword evidence="9" id="KW-0378">Hydrolase</keyword>
<dbReference type="STRING" id="1462996.AWM70_17105"/>
<comment type="cofactor">
    <cofactor evidence="2">
        <name>Mg(2+)</name>
        <dbReference type="ChEBI" id="CHEBI:18420"/>
    </cofactor>
</comment>
<protein>
    <recommendedName>
        <fullName evidence="7">N-acylneuraminate cytidylyltransferase</fullName>
        <ecNumber evidence="7">2.7.7.43</ecNumber>
    </recommendedName>
</protein>
<dbReference type="CDD" id="cd02513">
    <property type="entry name" value="CMP-NeuAc_Synthase"/>
    <property type="match status" value="1"/>
</dbReference>
<evidence type="ECO:0000256" key="3">
    <source>
        <dbReference type="ARBA" id="ARBA00005141"/>
    </source>
</evidence>
<dbReference type="InterPro" id="IPR023214">
    <property type="entry name" value="HAD_sf"/>
</dbReference>
<reference evidence="11 12" key="1">
    <citation type="submission" date="2016-01" db="EMBL/GenBank/DDBJ databases">
        <title>Complete Genome Sequence of Paenibacillus yonginensis DCY84, a novel Plant Growth-Promoting Bacteria with Elicitation of Induced Systemic Resistance.</title>
        <authorList>
            <person name="Kim Y.J."/>
            <person name="Yang D.C."/>
            <person name="Sukweenadhi J."/>
        </authorList>
    </citation>
    <scope>NUCLEOTIDE SEQUENCE [LARGE SCALE GENOMIC DNA]</scope>
    <source>
        <strain evidence="11 12">DCY84</strain>
    </source>
</reference>
<dbReference type="Pfam" id="PF02348">
    <property type="entry name" value="CTP_transf_3"/>
    <property type="match status" value="1"/>
</dbReference>
<dbReference type="SFLD" id="SFLDS00003">
    <property type="entry name" value="Haloacid_Dehalogenase"/>
    <property type="match status" value="1"/>
</dbReference>
<dbReference type="SFLD" id="SFLDG01136">
    <property type="entry name" value="C1.6:_Phosphoserine_Phosphatas"/>
    <property type="match status" value="1"/>
</dbReference>
<dbReference type="Proteomes" id="UP000092573">
    <property type="component" value="Chromosome"/>
</dbReference>
<sequence length="391" mass="44300">MNYRTVAFIPVRGGSKSIPLKNIKNFFGKPLVYWTIKAAAEADIITKVVVATDSAEIEQVVSSFGFDNVEIYHRSAESATDQAATEDVLLEFAEKEMFDYIFLIQATSPLLQTQDLQSAYSQYINEKADSLLSVVLQKRFVWRKEENSRFFSPLNYDPNNRPRRQDWDGYFVENGAFYLTSRSALINSRCRVSGKVLTFQMHEDTYFEIDEPSDWEVVEKLMAKRLHTKVSDLSNINLLVTDVDGVLTDAGMYYSENGNELKKFNTRDGKGIELLRATGTKVMILTSENRELVRNRAEKLKVDFLGMGVLNKVAFLDDFFRQNPEFSYKTTAYIGDDVNDLEALSQVAFSASPVNAVTDVLEKVMYVSTYKGGEGCVREICDLIIKSKSNG</sequence>
<dbReference type="OrthoDB" id="9805604at2"/>
<comment type="pathway">
    <text evidence="3">Amino-sugar metabolism; N-acetylneuraminate metabolism.</text>
</comment>
<evidence type="ECO:0000313" key="11">
    <source>
        <dbReference type="EMBL" id="ANS76088.1"/>
    </source>
</evidence>
<evidence type="ECO:0000256" key="5">
    <source>
        <dbReference type="ARBA" id="ARBA00010726"/>
    </source>
</evidence>
<dbReference type="InterPro" id="IPR003329">
    <property type="entry name" value="Cytidylyl_trans"/>
</dbReference>
<evidence type="ECO:0000313" key="12">
    <source>
        <dbReference type="Proteomes" id="UP000092573"/>
    </source>
</evidence>
<dbReference type="SFLD" id="SFLDG01138">
    <property type="entry name" value="C1.6.2:_Deoxy-d-mannose-octulo"/>
    <property type="match status" value="1"/>
</dbReference>
<keyword evidence="12" id="KW-1185">Reference proteome</keyword>
<dbReference type="InterPro" id="IPR029044">
    <property type="entry name" value="Nucleotide-diphossugar_trans"/>
</dbReference>
<dbReference type="SUPFAM" id="SSF56784">
    <property type="entry name" value="HAD-like"/>
    <property type="match status" value="1"/>
</dbReference>
<dbReference type="GO" id="GO:0016788">
    <property type="term" value="F:hydrolase activity, acting on ester bonds"/>
    <property type="evidence" value="ECO:0007669"/>
    <property type="project" value="InterPro"/>
</dbReference>
<dbReference type="GO" id="GO:0046872">
    <property type="term" value="F:metal ion binding"/>
    <property type="evidence" value="ECO:0007669"/>
    <property type="project" value="UniProtKB-KW"/>
</dbReference>
<dbReference type="PANTHER" id="PTHR21485:SF3">
    <property type="entry name" value="N-ACYLNEURAMINATE CYTIDYLYLTRANSFERASE"/>
    <property type="match status" value="1"/>
</dbReference>
<comment type="subunit">
    <text evidence="6">Homotetramer.</text>
</comment>
<evidence type="ECO:0000256" key="4">
    <source>
        <dbReference type="ARBA" id="ARBA00005893"/>
    </source>
</evidence>
<comment type="similarity">
    <text evidence="4">Belongs to the KdsC family.</text>
</comment>
<name>A0A1B1N3R8_9BACL</name>